<dbReference type="InterPro" id="IPR003148">
    <property type="entry name" value="RCK_N"/>
</dbReference>
<dbReference type="InterPro" id="IPR050721">
    <property type="entry name" value="Trk_Ktr_HKT_K-transport"/>
</dbReference>
<name>A0A6J7I6B4_9ZZZZ</name>
<evidence type="ECO:0000256" key="1">
    <source>
        <dbReference type="ARBA" id="ARBA00004651"/>
    </source>
</evidence>
<reference evidence="4" key="1">
    <citation type="submission" date="2020-05" db="EMBL/GenBank/DDBJ databases">
        <authorList>
            <person name="Chiriac C."/>
            <person name="Salcher M."/>
            <person name="Ghai R."/>
            <person name="Kavagutti S V."/>
        </authorList>
    </citation>
    <scope>NUCLEOTIDE SEQUENCE</scope>
</reference>
<keyword evidence="2" id="KW-1133">Transmembrane helix</keyword>
<dbReference type="SUPFAM" id="SSF81324">
    <property type="entry name" value="Voltage-gated potassium channels"/>
    <property type="match status" value="1"/>
</dbReference>
<dbReference type="Pfam" id="PF07885">
    <property type="entry name" value="Ion_trans_2"/>
    <property type="match status" value="1"/>
</dbReference>
<feature type="domain" description="RCK N-terminal" evidence="3">
    <location>
        <begin position="135"/>
        <end position="255"/>
    </location>
</feature>
<dbReference type="PROSITE" id="PS51201">
    <property type="entry name" value="RCK_N"/>
    <property type="match status" value="1"/>
</dbReference>
<dbReference type="PANTHER" id="PTHR43833">
    <property type="entry name" value="POTASSIUM CHANNEL PROTEIN 2-RELATED-RELATED"/>
    <property type="match status" value="1"/>
</dbReference>
<evidence type="ECO:0000256" key="2">
    <source>
        <dbReference type="SAM" id="Phobius"/>
    </source>
</evidence>
<dbReference type="Pfam" id="PF02254">
    <property type="entry name" value="TrkA_N"/>
    <property type="match status" value="1"/>
</dbReference>
<evidence type="ECO:0000313" key="4">
    <source>
        <dbReference type="EMBL" id="CAB4926220.1"/>
    </source>
</evidence>
<dbReference type="SUPFAM" id="SSF51735">
    <property type="entry name" value="NAD(P)-binding Rossmann-fold domains"/>
    <property type="match status" value="1"/>
</dbReference>
<evidence type="ECO:0000259" key="3">
    <source>
        <dbReference type="PROSITE" id="PS51201"/>
    </source>
</evidence>
<gene>
    <name evidence="4" type="ORF">UFOPK3610_01694</name>
</gene>
<feature type="transmembrane region" description="Helical" evidence="2">
    <location>
        <begin position="92"/>
        <end position="117"/>
    </location>
</feature>
<dbReference type="InterPro" id="IPR036291">
    <property type="entry name" value="NAD(P)-bd_dom_sf"/>
</dbReference>
<feature type="transmembrane region" description="Helical" evidence="2">
    <location>
        <begin position="28"/>
        <end position="48"/>
    </location>
</feature>
<dbReference type="EMBL" id="CAFBMR010000099">
    <property type="protein sequence ID" value="CAB4926220.1"/>
    <property type="molecule type" value="Genomic_DNA"/>
</dbReference>
<dbReference type="GO" id="GO:0005886">
    <property type="term" value="C:plasma membrane"/>
    <property type="evidence" value="ECO:0007669"/>
    <property type="project" value="UniProtKB-SubCell"/>
</dbReference>
<sequence>MAKQFGGGSDMLTRLRFPSRPFSPLRSIGVRLTIALGALVVAAILVFAEGDCYRDNGEMGGITWIDALYYATVSLSTTGYGDITPVCESARLVNVVVLTPLRFIFLIVLVGTTVEVLTKRSRQEFRAHRWRKRVNAHTIIIGFGVKGRAAAKTLLDSGIPRDHIVIVTPDHTALAEASKMGLVVVEGDARREEVLIEAEIHKAANVIIATNADDTSVLVTLTTRRLAPSINIVAAARESQNAVVLRQSGANSIVPTAESAGHLLGLSIASPIAGALMEDLLDTGRGLEVIQRAVAEVELGSLPADIDRSGQIVLAIVRGGNVHRFDTSDIRGLQVGDELVVIRHAGKD</sequence>
<dbReference type="InterPro" id="IPR013099">
    <property type="entry name" value="K_chnl_dom"/>
</dbReference>
<comment type="subcellular location">
    <subcellularLocation>
        <location evidence="1">Cell membrane</location>
        <topology evidence="1">Multi-pass membrane protein</topology>
    </subcellularLocation>
</comment>
<organism evidence="4">
    <name type="scientific">freshwater metagenome</name>
    <dbReference type="NCBI Taxonomy" id="449393"/>
    <lineage>
        <taxon>unclassified sequences</taxon>
        <taxon>metagenomes</taxon>
        <taxon>ecological metagenomes</taxon>
    </lineage>
</organism>
<dbReference type="PANTHER" id="PTHR43833:SF9">
    <property type="entry name" value="POTASSIUM CHANNEL PROTEIN YUGO-RELATED"/>
    <property type="match status" value="1"/>
</dbReference>
<dbReference type="AlphaFoldDB" id="A0A6J7I6B4"/>
<accession>A0A6J7I6B4</accession>
<dbReference type="GO" id="GO:0006813">
    <property type="term" value="P:potassium ion transport"/>
    <property type="evidence" value="ECO:0007669"/>
    <property type="project" value="InterPro"/>
</dbReference>
<dbReference type="Gene3D" id="1.10.287.70">
    <property type="match status" value="1"/>
</dbReference>
<proteinExistence type="predicted"/>
<keyword evidence="2" id="KW-0812">Transmembrane</keyword>
<keyword evidence="2" id="KW-0472">Membrane</keyword>
<protein>
    <submittedName>
        <fullName evidence="4">Unannotated protein</fullName>
    </submittedName>
</protein>
<dbReference type="Gene3D" id="3.40.50.720">
    <property type="entry name" value="NAD(P)-binding Rossmann-like Domain"/>
    <property type="match status" value="1"/>
</dbReference>